<comment type="cofactor">
    <cofactor evidence="2">
        <name>Mg(2+)</name>
        <dbReference type="ChEBI" id="CHEBI:18420"/>
    </cofactor>
</comment>
<dbReference type="GO" id="GO:0005829">
    <property type="term" value="C:cytosol"/>
    <property type="evidence" value="ECO:0007669"/>
    <property type="project" value="TreeGrafter"/>
</dbReference>
<dbReference type="EMBL" id="QHKM01000001">
    <property type="protein sequence ID" value="RAK70651.1"/>
    <property type="molecule type" value="Genomic_DNA"/>
</dbReference>
<dbReference type="SUPFAM" id="SSF55811">
    <property type="entry name" value="Nudix"/>
    <property type="match status" value="1"/>
</dbReference>
<dbReference type="PANTHER" id="PTHR11839">
    <property type="entry name" value="UDP/ADP-SUGAR PYROPHOSPHATASE"/>
    <property type="match status" value="1"/>
</dbReference>
<evidence type="ECO:0000256" key="6">
    <source>
        <dbReference type="ARBA" id="ARBA00032162"/>
    </source>
</evidence>
<reference evidence="10" key="1">
    <citation type="submission" date="2018-05" db="EMBL/GenBank/DDBJ databases">
        <authorList>
            <person name="Nie L."/>
        </authorList>
    </citation>
    <scope>NUCLEOTIDE SEQUENCE [LARGE SCALE GENOMIC DNA]</scope>
    <source>
        <strain evidence="10">NL</strain>
    </source>
</reference>
<comment type="catalytic activity">
    <reaction evidence="1">
        <text>GDP-alpha-D-mannose + H2O = alpha-D-mannose 1-phosphate + GMP + 2 H(+)</text>
        <dbReference type="Rhea" id="RHEA:27978"/>
        <dbReference type="ChEBI" id="CHEBI:15377"/>
        <dbReference type="ChEBI" id="CHEBI:15378"/>
        <dbReference type="ChEBI" id="CHEBI:57527"/>
        <dbReference type="ChEBI" id="CHEBI:58115"/>
        <dbReference type="ChEBI" id="CHEBI:58409"/>
    </reaction>
</comment>
<evidence type="ECO:0000256" key="5">
    <source>
        <dbReference type="ARBA" id="ARBA00022801"/>
    </source>
</evidence>
<dbReference type="Proteomes" id="UP000248553">
    <property type="component" value="Unassembled WGS sequence"/>
</dbReference>
<sequence length="184" mass="20697">MAALIKPWQVLGSELVFEHRWYRLRRDRVRLPSGEELDDYFVSERPDAVLIFCLTADEQVVLVRQYKHGAADVFVELPGGVIDPGETDPVAAARRELLEETGYAADELDRVLNVSDNPTKDTNLLHFFLARNARRVAAQHLDATENIEVLTVPLAELEQWVLGGRIRVAGSVALCLLALRRLGR</sequence>
<dbReference type="InterPro" id="IPR020476">
    <property type="entry name" value="Nudix_hydrolase"/>
</dbReference>
<dbReference type="PANTHER" id="PTHR11839:SF18">
    <property type="entry name" value="NUDIX HYDROLASE DOMAIN-CONTAINING PROTEIN"/>
    <property type="match status" value="1"/>
</dbReference>
<dbReference type="GO" id="GO:0006753">
    <property type="term" value="P:nucleoside phosphate metabolic process"/>
    <property type="evidence" value="ECO:0007669"/>
    <property type="project" value="TreeGrafter"/>
</dbReference>
<feature type="domain" description="Nudix hydrolase" evidence="8">
    <location>
        <begin position="44"/>
        <end position="174"/>
    </location>
</feature>
<evidence type="ECO:0000313" key="9">
    <source>
        <dbReference type="EMBL" id="RAK70651.1"/>
    </source>
</evidence>
<dbReference type="Pfam" id="PF00293">
    <property type="entry name" value="NUDIX"/>
    <property type="match status" value="1"/>
</dbReference>
<dbReference type="GO" id="GO:0016787">
    <property type="term" value="F:hydrolase activity"/>
    <property type="evidence" value="ECO:0007669"/>
    <property type="project" value="UniProtKB-KW"/>
</dbReference>
<dbReference type="RefSeq" id="WP_111477401.1">
    <property type="nucleotide sequence ID" value="NZ_QHKM01000001.1"/>
</dbReference>
<evidence type="ECO:0000313" key="10">
    <source>
        <dbReference type="Proteomes" id="UP000248553"/>
    </source>
</evidence>
<evidence type="ECO:0000256" key="2">
    <source>
        <dbReference type="ARBA" id="ARBA00001946"/>
    </source>
</evidence>
<dbReference type="PRINTS" id="PR00502">
    <property type="entry name" value="NUDIXFAMILY"/>
</dbReference>
<accession>A0A328BVW1</accession>
<comment type="similarity">
    <text evidence="3">Belongs to the Nudix hydrolase family. NudK subfamily.</text>
</comment>
<evidence type="ECO:0000259" key="8">
    <source>
        <dbReference type="PROSITE" id="PS51462"/>
    </source>
</evidence>
<dbReference type="OrthoDB" id="9806150at2"/>
<evidence type="ECO:0000256" key="7">
    <source>
        <dbReference type="ARBA" id="ARBA00032272"/>
    </source>
</evidence>
<gene>
    <name evidence="9" type="ORF">DLM85_07420</name>
</gene>
<organism evidence="9 10">
    <name type="scientific">Hymenobacter edaphi</name>
    <dbReference type="NCBI Taxonomy" id="2211146"/>
    <lineage>
        <taxon>Bacteria</taxon>
        <taxon>Pseudomonadati</taxon>
        <taxon>Bacteroidota</taxon>
        <taxon>Cytophagia</taxon>
        <taxon>Cytophagales</taxon>
        <taxon>Hymenobacteraceae</taxon>
        <taxon>Hymenobacter</taxon>
    </lineage>
</organism>
<dbReference type="PROSITE" id="PS51462">
    <property type="entry name" value="NUDIX"/>
    <property type="match status" value="1"/>
</dbReference>
<name>A0A328BVW1_9BACT</name>
<keyword evidence="10" id="KW-1185">Reference proteome</keyword>
<dbReference type="GO" id="GO:0019693">
    <property type="term" value="P:ribose phosphate metabolic process"/>
    <property type="evidence" value="ECO:0007669"/>
    <property type="project" value="TreeGrafter"/>
</dbReference>
<dbReference type="CDD" id="cd03424">
    <property type="entry name" value="NUDIX_ADPRase_Nudt5_UGPPase_Nudt14"/>
    <property type="match status" value="1"/>
</dbReference>
<proteinExistence type="inferred from homology"/>
<evidence type="ECO:0000256" key="4">
    <source>
        <dbReference type="ARBA" id="ARBA00016377"/>
    </source>
</evidence>
<comment type="caution">
    <text evidence="9">The sequence shown here is derived from an EMBL/GenBank/DDBJ whole genome shotgun (WGS) entry which is preliminary data.</text>
</comment>
<dbReference type="InterPro" id="IPR015797">
    <property type="entry name" value="NUDIX_hydrolase-like_dom_sf"/>
</dbReference>
<evidence type="ECO:0000256" key="1">
    <source>
        <dbReference type="ARBA" id="ARBA00000847"/>
    </source>
</evidence>
<dbReference type="AlphaFoldDB" id="A0A328BVW1"/>
<protein>
    <recommendedName>
        <fullName evidence="4">GDP-mannose pyrophosphatase</fullName>
    </recommendedName>
    <alternativeName>
        <fullName evidence="6">GDP-mannose hydrolase</fullName>
    </alternativeName>
    <alternativeName>
        <fullName evidence="7">GDPMK</fullName>
    </alternativeName>
</protein>
<dbReference type="InterPro" id="IPR000086">
    <property type="entry name" value="NUDIX_hydrolase_dom"/>
</dbReference>
<dbReference type="Gene3D" id="3.90.79.10">
    <property type="entry name" value="Nucleoside Triphosphate Pyrophosphohydrolase"/>
    <property type="match status" value="1"/>
</dbReference>
<evidence type="ECO:0000256" key="3">
    <source>
        <dbReference type="ARBA" id="ARBA00007275"/>
    </source>
</evidence>
<keyword evidence="5 9" id="KW-0378">Hydrolase</keyword>